<sequence length="102" mass="11646">MPSISKEAGQHSLSQKISQETDFQTLDGKSLKIDMMRREMKKLRYGENKALDCKYIHLPYTGDEMAMVVLLPNTVTGLLKMEKKIDVQKLNQCIKDVSSQLL</sequence>
<dbReference type="Proteomes" id="UP000828390">
    <property type="component" value="Unassembled WGS sequence"/>
</dbReference>
<gene>
    <name evidence="2" type="ORF">DPMN_055941</name>
</gene>
<organism evidence="2 3">
    <name type="scientific">Dreissena polymorpha</name>
    <name type="common">Zebra mussel</name>
    <name type="synonym">Mytilus polymorpha</name>
    <dbReference type="NCBI Taxonomy" id="45954"/>
    <lineage>
        <taxon>Eukaryota</taxon>
        <taxon>Metazoa</taxon>
        <taxon>Spiralia</taxon>
        <taxon>Lophotrochozoa</taxon>
        <taxon>Mollusca</taxon>
        <taxon>Bivalvia</taxon>
        <taxon>Autobranchia</taxon>
        <taxon>Heteroconchia</taxon>
        <taxon>Euheterodonta</taxon>
        <taxon>Imparidentia</taxon>
        <taxon>Neoheterodontei</taxon>
        <taxon>Myida</taxon>
        <taxon>Dreissenoidea</taxon>
        <taxon>Dreissenidae</taxon>
        <taxon>Dreissena</taxon>
    </lineage>
</organism>
<dbReference type="Pfam" id="PF00079">
    <property type="entry name" value="Serpin"/>
    <property type="match status" value="1"/>
</dbReference>
<dbReference type="EMBL" id="JAIWYP010000012">
    <property type="protein sequence ID" value="KAH3729963.1"/>
    <property type="molecule type" value="Genomic_DNA"/>
</dbReference>
<accession>A0A9D4CQU2</accession>
<feature type="domain" description="Serpin" evidence="1">
    <location>
        <begin position="14"/>
        <end position="97"/>
    </location>
</feature>
<dbReference type="InterPro" id="IPR042185">
    <property type="entry name" value="Serpin_sf_2"/>
</dbReference>
<dbReference type="Gene3D" id="2.30.39.10">
    <property type="entry name" value="Alpha-1-antitrypsin, domain 1"/>
    <property type="match status" value="1"/>
</dbReference>
<evidence type="ECO:0000313" key="3">
    <source>
        <dbReference type="Proteomes" id="UP000828390"/>
    </source>
</evidence>
<protein>
    <recommendedName>
        <fullName evidence="1">Serpin domain-containing protein</fullName>
    </recommendedName>
</protein>
<dbReference type="InterPro" id="IPR023796">
    <property type="entry name" value="Serpin_dom"/>
</dbReference>
<dbReference type="SUPFAM" id="SSF56574">
    <property type="entry name" value="Serpins"/>
    <property type="match status" value="1"/>
</dbReference>
<keyword evidence="3" id="KW-1185">Reference proteome</keyword>
<dbReference type="AlphaFoldDB" id="A0A9D4CQU2"/>
<name>A0A9D4CQU2_DREPO</name>
<dbReference type="InterPro" id="IPR036186">
    <property type="entry name" value="Serpin_sf"/>
</dbReference>
<comment type="caution">
    <text evidence="2">The sequence shown here is derived from an EMBL/GenBank/DDBJ whole genome shotgun (WGS) entry which is preliminary data.</text>
</comment>
<reference evidence="2" key="2">
    <citation type="submission" date="2020-11" db="EMBL/GenBank/DDBJ databases">
        <authorList>
            <person name="McCartney M.A."/>
            <person name="Auch B."/>
            <person name="Kono T."/>
            <person name="Mallez S."/>
            <person name="Becker A."/>
            <person name="Gohl D.M."/>
            <person name="Silverstein K.A.T."/>
            <person name="Koren S."/>
            <person name="Bechman K.B."/>
            <person name="Herman A."/>
            <person name="Abrahante J.E."/>
            <person name="Garbe J."/>
        </authorList>
    </citation>
    <scope>NUCLEOTIDE SEQUENCE</scope>
    <source>
        <strain evidence="2">Duluth1</strain>
        <tissue evidence="2">Whole animal</tissue>
    </source>
</reference>
<proteinExistence type="predicted"/>
<evidence type="ECO:0000313" key="2">
    <source>
        <dbReference type="EMBL" id="KAH3729963.1"/>
    </source>
</evidence>
<reference evidence="2" key="1">
    <citation type="journal article" date="2019" name="bioRxiv">
        <title>The Genome of the Zebra Mussel, Dreissena polymorpha: A Resource for Invasive Species Research.</title>
        <authorList>
            <person name="McCartney M.A."/>
            <person name="Auch B."/>
            <person name="Kono T."/>
            <person name="Mallez S."/>
            <person name="Zhang Y."/>
            <person name="Obille A."/>
            <person name="Becker A."/>
            <person name="Abrahante J.E."/>
            <person name="Garbe J."/>
            <person name="Badalamenti J.P."/>
            <person name="Herman A."/>
            <person name="Mangelson H."/>
            <person name="Liachko I."/>
            <person name="Sullivan S."/>
            <person name="Sone E.D."/>
            <person name="Koren S."/>
            <person name="Silverstein K.A.T."/>
            <person name="Beckman K.B."/>
            <person name="Gohl D.M."/>
        </authorList>
    </citation>
    <scope>NUCLEOTIDE SEQUENCE</scope>
    <source>
        <strain evidence="2">Duluth1</strain>
        <tissue evidence="2">Whole animal</tissue>
    </source>
</reference>
<evidence type="ECO:0000259" key="1">
    <source>
        <dbReference type="Pfam" id="PF00079"/>
    </source>
</evidence>